<keyword evidence="7" id="KW-0342">GTP-binding</keyword>
<feature type="compositionally biased region" description="Basic and acidic residues" evidence="11">
    <location>
        <begin position="936"/>
        <end position="945"/>
    </location>
</feature>
<dbReference type="InterPro" id="IPR012948">
    <property type="entry name" value="AARP2CN"/>
</dbReference>
<evidence type="ECO:0000256" key="8">
    <source>
        <dbReference type="ARBA" id="ARBA00023242"/>
    </source>
</evidence>
<dbReference type="HOGENOM" id="CLU_002486_0_0_1"/>
<comment type="similarity">
    <text evidence="10">Belongs to the TRAFAC class translation factor GTPase superfamily. Bms1-like GTPase family. BMS1 subfamily.</text>
</comment>
<evidence type="ECO:0000256" key="4">
    <source>
        <dbReference type="ARBA" id="ARBA00022741"/>
    </source>
</evidence>
<dbReference type="Gene3D" id="3.40.50.300">
    <property type="entry name" value="P-loop containing nucleotide triphosphate hydrolases"/>
    <property type="match status" value="1"/>
</dbReference>
<organism evidence="13 14">
    <name type="scientific">Nematostella vectensis</name>
    <name type="common">Starlet sea anemone</name>
    <dbReference type="NCBI Taxonomy" id="45351"/>
    <lineage>
        <taxon>Eukaryota</taxon>
        <taxon>Metazoa</taxon>
        <taxon>Cnidaria</taxon>
        <taxon>Anthozoa</taxon>
        <taxon>Hexacorallia</taxon>
        <taxon>Actiniaria</taxon>
        <taxon>Edwardsiidae</taxon>
        <taxon>Nematostella</taxon>
    </lineage>
</organism>
<dbReference type="AlphaFoldDB" id="A7S8M5"/>
<evidence type="ECO:0000313" key="13">
    <source>
        <dbReference type="EMBL" id="EDO39967.1"/>
    </source>
</evidence>
<feature type="region of interest" description="Disordered" evidence="11">
    <location>
        <begin position="557"/>
        <end position="584"/>
    </location>
</feature>
<evidence type="ECO:0000259" key="12">
    <source>
        <dbReference type="PROSITE" id="PS51714"/>
    </source>
</evidence>
<dbReference type="CDD" id="cd01882">
    <property type="entry name" value="BMS1"/>
    <property type="match status" value="1"/>
</dbReference>
<dbReference type="SMART" id="SM00785">
    <property type="entry name" value="AARP2CN"/>
    <property type="match status" value="1"/>
</dbReference>
<evidence type="ECO:0000256" key="5">
    <source>
        <dbReference type="ARBA" id="ARBA00022801"/>
    </source>
</evidence>
<feature type="compositionally biased region" description="Basic and acidic residues" evidence="11">
    <location>
        <begin position="1000"/>
        <end position="1019"/>
    </location>
</feature>
<dbReference type="STRING" id="45351.A7S8M5"/>
<dbReference type="PROSITE" id="PS51714">
    <property type="entry name" value="G_BMS1"/>
    <property type="match status" value="1"/>
</dbReference>
<keyword evidence="3" id="KW-0597">Phosphoprotein</keyword>
<dbReference type="GO" id="GO:0000479">
    <property type="term" value="P:endonucleolytic cleavage of tricistronic rRNA transcript (SSU-rRNA, 5.8S rRNA, LSU-rRNA)"/>
    <property type="evidence" value="ECO:0000318"/>
    <property type="project" value="GO_Central"/>
</dbReference>
<dbReference type="GO" id="GO:0003924">
    <property type="term" value="F:GTPase activity"/>
    <property type="evidence" value="ECO:0000318"/>
    <property type="project" value="GO_Central"/>
</dbReference>
<reference evidence="13 14" key="1">
    <citation type="journal article" date="2007" name="Science">
        <title>Sea anemone genome reveals ancestral eumetazoan gene repertoire and genomic organization.</title>
        <authorList>
            <person name="Putnam N.H."/>
            <person name="Srivastava M."/>
            <person name="Hellsten U."/>
            <person name="Dirks B."/>
            <person name="Chapman J."/>
            <person name="Salamov A."/>
            <person name="Terry A."/>
            <person name="Shapiro H."/>
            <person name="Lindquist E."/>
            <person name="Kapitonov V.V."/>
            <person name="Jurka J."/>
            <person name="Genikhovich G."/>
            <person name="Grigoriev I.V."/>
            <person name="Lucas S.M."/>
            <person name="Steele R.E."/>
            <person name="Finnerty J.R."/>
            <person name="Technau U."/>
            <person name="Martindale M.Q."/>
            <person name="Rokhsar D.S."/>
        </authorList>
    </citation>
    <scope>NUCLEOTIDE SEQUENCE [LARGE SCALE GENOMIC DNA]</scope>
    <source>
        <strain evidence="14">CH2 X CH6</strain>
    </source>
</reference>
<dbReference type="SUPFAM" id="SSF52540">
    <property type="entry name" value="P-loop containing nucleoside triphosphate hydrolases"/>
    <property type="match status" value="1"/>
</dbReference>
<dbReference type="InterPro" id="IPR037875">
    <property type="entry name" value="Bms1_N"/>
</dbReference>
<dbReference type="InterPro" id="IPR030387">
    <property type="entry name" value="G_Bms1/Tsr1_dom"/>
</dbReference>
<keyword evidence="2" id="KW-0690">Ribosome biogenesis</keyword>
<proteinExistence type="inferred from homology"/>
<dbReference type="SMART" id="SM01362">
    <property type="entry name" value="DUF663"/>
    <property type="match status" value="1"/>
</dbReference>
<keyword evidence="5" id="KW-0378">Hydrolase</keyword>
<feature type="domain" description="Bms1-type G" evidence="12">
    <location>
        <begin position="78"/>
        <end position="243"/>
    </location>
</feature>
<feature type="region of interest" description="Disordered" evidence="11">
    <location>
        <begin position="988"/>
        <end position="1038"/>
    </location>
</feature>
<dbReference type="GO" id="GO:0032040">
    <property type="term" value="C:small-subunit processome"/>
    <property type="evidence" value="ECO:0007669"/>
    <property type="project" value="UniProtKB-ARBA"/>
</dbReference>
<gene>
    <name evidence="13" type="ORF">NEMVEDRAFT_v1g229658</name>
</gene>
<feature type="compositionally biased region" description="Basic residues" evidence="11">
    <location>
        <begin position="10"/>
        <end position="28"/>
    </location>
</feature>
<accession>A7S8M5</accession>
<evidence type="ECO:0000256" key="11">
    <source>
        <dbReference type="SAM" id="MobiDB-lite"/>
    </source>
</evidence>
<dbReference type="GO" id="GO:0005525">
    <property type="term" value="F:GTP binding"/>
    <property type="evidence" value="ECO:0000318"/>
    <property type="project" value="GO_Central"/>
</dbReference>
<dbReference type="GO" id="GO:0034511">
    <property type="term" value="F:U3 snoRNA binding"/>
    <property type="evidence" value="ECO:0000318"/>
    <property type="project" value="GO_Central"/>
</dbReference>
<name>A7S8M5_NEMVE</name>
<comment type="subcellular location">
    <subcellularLocation>
        <location evidence="1">Nucleus</location>
        <location evidence="1">Nucleolus</location>
    </subcellularLocation>
</comment>
<dbReference type="InParanoid" id="A7S8M5"/>
<dbReference type="GO" id="GO:0000462">
    <property type="term" value="P:maturation of SSU-rRNA from tricistronic rRNA transcript (SSU-rRNA, 5.8S rRNA, LSU-rRNA)"/>
    <property type="evidence" value="ECO:0000318"/>
    <property type="project" value="GO_Central"/>
</dbReference>
<dbReference type="InterPro" id="IPR007034">
    <property type="entry name" value="BMS1_TSR1_C"/>
</dbReference>
<evidence type="ECO:0000256" key="6">
    <source>
        <dbReference type="ARBA" id="ARBA00022840"/>
    </source>
</evidence>
<dbReference type="GO" id="GO:0005524">
    <property type="term" value="F:ATP binding"/>
    <property type="evidence" value="ECO:0007669"/>
    <property type="project" value="UniProtKB-KW"/>
</dbReference>
<feature type="region of interest" description="Disordered" evidence="11">
    <location>
        <begin position="936"/>
        <end position="959"/>
    </location>
</feature>
<dbReference type="InterPro" id="IPR027417">
    <property type="entry name" value="P-loop_NTPase"/>
</dbReference>
<keyword evidence="14" id="KW-1185">Reference proteome</keyword>
<evidence type="ECO:0000256" key="1">
    <source>
        <dbReference type="ARBA" id="ARBA00004604"/>
    </source>
</evidence>
<dbReference type="Pfam" id="PF04950">
    <property type="entry name" value="RIBIOP_C"/>
    <property type="match status" value="1"/>
</dbReference>
<dbReference type="InterPro" id="IPR039761">
    <property type="entry name" value="Bms1/Tsr1"/>
</dbReference>
<keyword evidence="8" id="KW-0539">Nucleus</keyword>
<dbReference type="OMA" id="KLHVPMV"/>
<dbReference type="eggNOG" id="KOG1951">
    <property type="taxonomic scope" value="Eukaryota"/>
</dbReference>
<dbReference type="PANTHER" id="PTHR12858">
    <property type="entry name" value="RIBOSOME BIOGENESIS PROTEIN"/>
    <property type="match status" value="1"/>
</dbReference>
<keyword evidence="6" id="KW-0067">ATP-binding</keyword>
<evidence type="ECO:0000313" key="14">
    <source>
        <dbReference type="Proteomes" id="UP000001593"/>
    </source>
</evidence>
<dbReference type="Proteomes" id="UP000001593">
    <property type="component" value="Unassembled WGS sequence"/>
</dbReference>
<evidence type="ECO:0000256" key="10">
    <source>
        <dbReference type="ARBA" id="ARBA00061391"/>
    </source>
</evidence>
<evidence type="ECO:0000256" key="7">
    <source>
        <dbReference type="ARBA" id="ARBA00023134"/>
    </source>
</evidence>
<evidence type="ECO:0000256" key="3">
    <source>
        <dbReference type="ARBA" id="ARBA00022553"/>
    </source>
</evidence>
<dbReference type="EMBL" id="DS469598">
    <property type="protein sequence ID" value="EDO39967.1"/>
    <property type="molecule type" value="Genomic_DNA"/>
</dbReference>
<keyword evidence="4" id="KW-0547">Nucleotide-binding</keyword>
<dbReference type="PhylomeDB" id="A7S8M5"/>
<sequence>MADDESGPSKAHRKRHSGPKADKKKKRSDGKDTSIAHRNPKAFAVQSVVKAARNFRRTQDVQTKKHHIPVVDRTPLEPPPVVVAVVGPPKVGKTTLINSLLKNFTRQHLSDIQGPVTLVSGKKRRLTLLECANDINSMIDVAKVADLVLLLIDASFGFEMEVFEFLNICQVHGFPKIMGVLTHLDLLRNNKSLRKIKKRLKNRFWTEVYQGAKLFNLSGLIHGSYPKVEVHNLGRFISVMRFRPLTWRTSHPYILADRMEDLTDPEKVRQDSKCDRKVSLYGYVRGAHLKYNTKVHLIGCGDFPLDDVSLLRDPCPLPDKEKKRSLNEKEKLLYAPMSGIGGIVYDKDAVYIDLGGSHSSRAQPVEDDEENGTRPGSELVTSLIDTKHTLDTKMASSQLTLFKARYCTDSAPVGVEDISDRLRWKENLWEKARDSFYRHQDTTPNLRRLVYGEAARETPRPVDDEGSDDDDVIGGFFKVKAKKKNKVHDMLQERDCSLATEAGTVGLGLEELGASIRDCFVTGKWKEEEDAERLLSLDDQLSDEEMFGDFEDLETGEVHQGEEDTGLEDSAKDTGNDKQDDEENKKALIEKKKKLKAAFNAQYDEGDETSFYEELKAQMSEQTQLNQREFEDMDDETRVQYEGFRPGMYVRLEINNMPSEFVTNFDPRFPVILGGLLANEDTLGYSQVRIKKHRWFKRILKTRDPLVVSVGWRRYQTIALYSMQDHNGRHRLLKYTPEHLHCISTMYGPIAPPGTGLLAVQCVSGNTPDFRIAATGTVLQLDKSVEIVKKLKLTGTPYKIYKNTAFIKGMFNSALEVAKFEGATIRSVSGIRGQIKRALKSPEGGFRATFEDKLLISDIVFVRTWYPVTVPKYYNPVTTLLLPTEQKTGWEGMKTVGQLRKDQGLNVPVKQDSIYKPVERQTRRFNPLVIPKKLQKDLPFKSKPKDAKKRQRPSLESKRAVVMEPQEKKVYSLMQQLYTANKEKLRKRKEKLVQKRKVHRAEQAKIDSKRQTKRREERKKVFRMMAQAEKRKSRTGKR</sequence>
<dbReference type="PANTHER" id="PTHR12858:SF2">
    <property type="entry name" value="RIBOSOME BIOGENESIS PROTEIN BMS1 HOMOLOG"/>
    <property type="match status" value="1"/>
</dbReference>
<evidence type="ECO:0000256" key="9">
    <source>
        <dbReference type="ARBA" id="ARBA00049117"/>
    </source>
</evidence>
<feature type="compositionally biased region" description="Basic and acidic residues" evidence="11">
    <location>
        <begin position="569"/>
        <end position="584"/>
    </location>
</feature>
<feature type="region of interest" description="Disordered" evidence="11">
    <location>
        <begin position="357"/>
        <end position="377"/>
    </location>
</feature>
<comment type="catalytic activity">
    <reaction evidence="9">
        <text>GTP + H2O = GDP + phosphate + H(+)</text>
        <dbReference type="Rhea" id="RHEA:19669"/>
        <dbReference type="ChEBI" id="CHEBI:15377"/>
        <dbReference type="ChEBI" id="CHEBI:15378"/>
        <dbReference type="ChEBI" id="CHEBI:37565"/>
        <dbReference type="ChEBI" id="CHEBI:43474"/>
        <dbReference type="ChEBI" id="CHEBI:58189"/>
    </reaction>
    <physiologicalReaction direction="left-to-right" evidence="9">
        <dbReference type="Rhea" id="RHEA:19670"/>
    </physiologicalReaction>
</comment>
<feature type="compositionally biased region" description="Basic residues" evidence="11">
    <location>
        <begin position="988"/>
        <end position="999"/>
    </location>
</feature>
<feature type="region of interest" description="Disordered" evidence="11">
    <location>
        <begin position="1"/>
        <end position="42"/>
    </location>
</feature>
<protein>
    <recommendedName>
        <fullName evidence="12">Bms1-type G domain-containing protein</fullName>
    </recommendedName>
</protein>
<evidence type="ECO:0000256" key="2">
    <source>
        <dbReference type="ARBA" id="ARBA00022517"/>
    </source>
</evidence>
<dbReference type="FunFam" id="3.40.50.300:FF:000105">
    <property type="entry name" value="BMS1 ribosome biogenesis factor"/>
    <property type="match status" value="1"/>
</dbReference>
<dbReference type="Pfam" id="PF08142">
    <property type="entry name" value="AARP2CN"/>
    <property type="match status" value="1"/>
</dbReference>
<dbReference type="GO" id="GO:0005654">
    <property type="term" value="C:nucleoplasm"/>
    <property type="evidence" value="ECO:0007669"/>
    <property type="project" value="UniProtKB-ARBA"/>
</dbReference>